<accession>A0AAV5T7R5</accession>
<feature type="non-terminal residue" evidence="4">
    <location>
        <position position="1"/>
    </location>
</feature>
<evidence type="ECO:0000313" key="4">
    <source>
        <dbReference type="EMBL" id="GMS88614.1"/>
    </source>
</evidence>
<name>A0AAV5T7R5_9BILA</name>
<dbReference type="PANTHER" id="PTHR33435:SF3">
    <property type="entry name" value="PROTEIN CBG21870"/>
    <property type="match status" value="1"/>
</dbReference>
<reference evidence="4" key="1">
    <citation type="submission" date="2023-10" db="EMBL/GenBank/DDBJ databases">
        <title>Genome assembly of Pristionchus species.</title>
        <authorList>
            <person name="Yoshida K."/>
            <person name="Sommer R.J."/>
        </authorList>
    </citation>
    <scope>NUCLEOTIDE SEQUENCE</scope>
    <source>
        <strain evidence="4">RS0144</strain>
    </source>
</reference>
<dbReference type="GO" id="GO:0006310">
    <property type="term" value="P:DNA recombination"/>
    <property type="evidence" value="ECO:0007669"/>
    <property type="project" value="UniProtKB-KW"/>
</dbReference>
<evidence type="ECO:0000256" key="2">
    <source>
        <dbReference type="SAM" id="MobiDB-lite"/>
    </source>
</evidence>
<dbReference type="Pfam" id="PF00589">
    <property type="entry name" value="Phage_integrase"/>
    <property type="match status" value="1"/>
</dbReference>
<proteinExistence type="predicted"/>
<evidence type="ECO:0000259" key="3">
    <source>
        <dbReference type="PROSITE" id="PS51898"/>
    </source>
</evidence>
<keyword evidence="5" id="KW-1185">Reference proteome</keyword>
<dbReference type="GO" id="GO:0003677">
    <property type="term" value="F:DNA binding"/>
    <property type="evidence" value="ECO:0007669"/>
    <property type="project" value="InterPro"/>
</dbReference>
<evidence type="ECO:0000256" key="1">
    <source>
        <dbReference type="ARBA" id="ARBA00023172"/>
    </source>
</evidence>
<dbReference type="GO" id="GO:0015074">
    <property type="term" value="P:DNA integration"/>
    <property type="evidence" value="ECO:0007669"/>
    <property type="project" value="InterPro"/>
</dbReference>
<protein>
    <recommendedName>
        <fullName evidence="3">Tyr recombinase domain-containing protein</fullName>
    </recommendedName>
</protein>
<feature type="domain" description="Tyr recombinase" evidence="3">
    <location>
        <begin position="260"/>
        <end position="451"/>
    </location>
</feature>
<feature type="non-terminal residue" evidence="4">
    <location>
        <position position="451"/>
    </location>
</feature>
<dbReference type="InterPro" id="IPR013762">
    <property type="entry name" value="Integrase-like_cat_sf"/>
</dbReference>
<dbReference type="EMBL" id="BTSX01000003">
    <property type="protein sequence ID" value="GMS88614.1"/>
    <property type="molecule type" value="Genomic_DNA"/>
</dbReference>
<dbReference type="CDD" id="cd00397">
    <property type="entry name" value="DNA_BRE_C"/>
    <property type="match status" value="1"/>
</dbReference>
<dbReference type="PROSITE" id="PS51898">
    <property type="entry name" value="TYR_RECOMBINASE"/>
    <property type="match status" value="1"/>
</dbReference>
<feature type="region of interest" description="Disordered" evidence="2">
    <location>
        <begin position="104"/>
        <end position="130"/>
    </location>
</feature>
<dbReference type="InterPro" id="IPR002104">
    <property type="entry name" value="Integrase_catalytic"/>
</dbReference>
<evidence type="ECO:0000313" key="5">
    <source>
        <dbReference type="Proteomes" id="UP001432027"/>
    </source>
</evidence>
<dbReference type="SUPFAM" id="SSF56349">
    <property type="entry name" value="DNA breaking-rejoining enzymes"/>
    <property type="match status" value="1"/>
</dbReference>
<feature type="compositionally biased region" description="Polar residues" evidence="2">
    <location>
        <begin position="119"/>
        <end position="130"/>
    </location>
</feature>
<comment type="caution">
    <text evidence="4">The sequence shown here is derived from an EMBL/GenBank/DDBJ whole genome shotgun (WGS) entry which is preliminary data.</text>
</comment>
<dbReference type="Gene3D" id="1.10.443.10">
    <property type="entry name" value="Intergrase catalytic core"/>
    <property type="match status" value="1"/>
</dbReference>
<sequence>SPTDPLPSCPTLASLLRAALAAASSRALPPVRASAVANGGISRVPVQSAREDNRGSAKRDAKFVGEICPAPRVISPLSIAQGEPASLLSRAVLHSIAKAQKTFSSPSAPIPLSPDEADSQPQELSPSIHSPTLSCGDLTIYSGAKSSLLQCLASTVTRAEPALLPVLLEAISGSKAEATMKSYRASMKNLRLYAKDRGLDPACPSTLLIYTLKKIEEGRALSTLKIVSSAFSHFADPLSQTHSHILSYLQDSTRKKCVVTHHSPVDPSIIDSFVQYSFANPSDPNTIRTTLGASLSFSALLRVNELLSLRWDDLSWTEDTLLVSVKKAKNDQFGEGKDTFIAVDKNSPCLSLFHSYKESVPPSPWVFPSRSHPDRAISTDAFRKDLSRLCTLAGVTRITPHQLRAGGAMESISQCVSLDAVQRRGDGNQSPVLPPTSPIHWKPKAEPSLSL</sequence>
<keyword evidence="1" id="KW-0233">DNA recombination</keyword>
<gene>
    <name evidence="4" type="ORF">PENTCL1PPCAC_10789</name>
</gene>
<dbReference type="InterPro" id="IPR011010">
    <property type="entry name" value="DNA_brk_join_enz"/>
</dbReference>
<dbReference type="PANTHER" id="PTHR33435">
    <property type="entry name" value="PROTEIN CBG21870-RELATED"/>
    <property type="match status" value="1"/>
</dbReference>
<feature type="region of interest" description="Disordered" evidence="2">
    <location>
        <begin position="424"/>
        <end position="451"/>
    </location>
</feature>
<dbReference type="Proteomes" id="UP001432027">
    <property type="component" value="Unassembled WGS sequence"/>
</dbReference>
<organism evidence="4 5">
    <name type="scientific">Pristionchus entomophagus</name>
    <dbReference type="NCBI Taxonomy" id="358040"/>
    <lineage>
        <taxon>Eukaryota</taxon>
        <taxon>Metazoa</taxon>
        <taxon>Ecdysozoa</taxon>
        <taxon>Nematoda</taxon>
        <taxon>Chromadorea</taxon>
        <taxon>Rhabditida</taxon>
        <taxon>Rhabditina</taxon>
        <taxon>Diplogasteromorpha</taxon>
        <taxon>Diplogasteroidea</taxon>
        <taxon>Neodiplogasteridae</taxon>
        <taxon>Pristionchus</taxon>
    </lineage>
</organism>
<dbReference type="AlphaFoldDB" id="A0AAV5T7R5"/>